<gene>
    <name evidence="3" type="ORF">E6K79_03505</name>
</gene>
<evidence type="ECO:0000313" key="4">
    <source>
        <dbReference type="Proteomes" id="UP000317691"/>
    </source>
</evidence>
<keyword evidence="1" id="KW-0472">Membrane</keyword>
<dbReference type="EMBL" id="VBOZ01000010">
    <property type="protein sequence ID" value="TMQ65945.1"/>
    <property type="molecule type" value="Genomic_DNA"/>
</dbReference>
<feature type="domain" description="Phosphatidic acid phosphatase type 2/haloperoxidase" evidence="2">
    <location>
        <begin position="37"/>
        <end position="135"/>
    </location>
</feature>
<dbReference type="PANTHER" id="PTHR14969:SF13">
    <property type="entry name" value="AT30094P"/>
    <property type="match status" value="1"/>
</dbReference>
<dbReference type="AlphaFoldDB" id="A0A538TQT2"/>
<reference evidence="3 4" key="1">
    <citation type="journal article" date="2019" name="Nat. Microbiol.">
        <title>Mediterranean grassland soil C-N compound turnover is dependent on rainfall and depth, and is mediated by genomically divergent microorganisms.</title>
        <authorList>
            <person name="Diamond S."/>
            <person name="Andeer P.F."/>
            <person name="Li Z."/>
            <person name="Crits-Christoph A."/>
            <person name="Burstein D."/>
            <person name="Anantharaman K."/>
            <person name="Lane K.R."/>
            <person name="Thomas B.C."/>
            <person name="Pan C."/>
            <person name="Northen T.R."/>
            <person name="Banfield J.F."/>
        </authorList>
    </citation>
    <scope>NUCLEOTIDE SEQUENCE [LARGE SCALE GENOMIC DNA]</scope>
    <source>
        <strain evidence="3">WS_9</strain>
    </source>
</reference>
<dbReference type="InterPro" id="IPR036938">
    <property type="entry name" value="PAP2/HPO_sf"/>
</dbReference>
<dbReference type="Pfam" id="PF01569">
    <property type="entry name" value="PAP2"/>
    <property type="match status" value="1"/>
</dbReference>
<dbReference type="SMART" id="SM00014">
    <property type="entry name" value="acidPPc"/>
    <property type="match status" value="1"/>
</dbReference>
<keyword evidence="1" id="KW-1133">Transmembrane helix</keyword>
<name>A0A538TQT2_UNCEI</name>
<protein>
    <submittedName>
        <fullName evidence="3">Phosphatase PAP2 family protein</fullName>
    </submittedName>
</protein>
<accession>A0A538TQT2</accession>
<dbReference type="PANTHER" id="PTHR14969">
    <property type="entry name" value="SPHINGOSINE-1-PHOSPHATE PHOSPHOHYDROLASE"/>
    <property type="match status" value="1"/>
</dbReference>
<evidence type="ECO:0000259" key="2">
    <source>
        <dbReference type="SMART" id="SM00014"/>
    </source>
</evidence>
<keyword evidence="1" id="KW-0812">Transmembrane</keyword>
<organism evidence="3 4">
    <name type="scientific">Eiseniibacteriota bacterium</name>
    <dbReference type="NCBI Taxonomy" id="2212470"/>
    <lineage>
        <taxon>Bacteria</taxon>
        <taxon>Candidatus Eiseniibacteriota</taxon>
    </lineage>
</organism>
<evidence type="ECO:0000256" key="1">
    <source>
        <dbReference type="SAM" id="Phobius"/>
    </source>
</evidence>
<dbReference type="SUPFAM" id="SSF48317">
    <property type="entry name" value="Acid phosphatase/Vanadium-dependent haloperoxidase"/>
    <property type="match status" value="1"/>
</dbReference>
<proteinExistence type="predicted"/>
<dbReference type="CDD" id="cd03394">
    <property type="entry name" value="PAP2_like_5"/>
    <property type="match status" value="1"/>
</dbReference>
<evidence type="ECO:0000313" key="3">
    <source>
        <dbReference type="EMBL" id="TMQ65945.1"/>
    </source>
</evidence>
<dbReference type="Proteomes" id="UP000317691">
    <property type="component" value="Unassembled WGS sequence"/>
</dbReference>
<feature type="transmembrane region" description="Helical" evidence="1">
    <location>
        <begin position="40"/>
        <end position="58"/>
    </location>
</feature>
<sequence>MDNIGQFAGSPFTLGAGTVLFGVEGAATHHPNTVGTAKRLLVAMAATTVTIAGLKLATNRERPDMTDRNSFPSGHAGASFAAATVLDRRYGAAVGLPAYGFASFVAASRVMGNRHFFSDVMAGAVIGRFFGRIFTIQHR</sequence>
<dbReference type="Gene3D" id="1.20.144.10">
    <property type="entry name" value="Phosphatidic acid phosphatase type 2/haloperoxidase"/>
    <property type="match status" value="1"/>
</dbReference>
<dbReference type="InterPro" id="IPR000326">
    <property type="entry name" value="PAP2/HPO"/>
</dbReference>
<comment type="caution">
    <text evidence="3">The sequence shown here is derived from an EMBL/GenBank/DDBJ whole genome shotgun (WGS) entry which is preliminary data.</text>
</comment>